<dbReference type="InterPro" id="IPR013087">
    <property type="entry name" value="Znf_C2H2_type"/>
</dbReference>
<dbReference type="SUPFAM" id="SSF52540">
    <property type="entry name" value="P-loop containing nucleoside triphosphate hydrolases"/>
    <property type="match status" value="1"/>
</dbReference>
<sequence length="1451" mass="165903">MMELIAQGKIKKKILPGSKIPSTISKSDINFINSEQPGHNFVDNDDNNGRDYVNDGLNKLDGKVEENNEIMGEPGSNMSCVESITYAGSIEDLQDLSTDQIKLFEHYKFKDPSDISNSLAIYNHKKNIVQTVNANSVVLITGPTGCGKSTQVPQYILDDCMSRKKNCNIIVTQPRRIAAISVSKQVNKERSWKNGLLVGYQVGRKKDFDPHTVKILYCTTGILLQKIIKAKSLSEFTHIILDEVHERTLEMDFLLLVIKKLIKTNSQSTRVILMSATANTDKLGDYFSDYYGPPHNVFVPACEIKVGDKKNFFIHKYYLDDLFDIVPSARRMEFHKPQIESTGYKTAIELVKAFDTLESGNSIIKPSVLVFLPGIFEIEEMHRLMENVMVSENHKWTLIPLHSSITNEEQDRVFEQPPLNYRKIILSTNIAESSITVPDIEYVIDFCLMKQIKNELKSNYSMLIMTWASKSNCEQRAGRVGRVNNGRVYRLVPESMFSDFIVDEVSEMCRCSLSRIVLMSKILDMGTPKQLLANALEPPSLKNIALTVVTLKQVGALLPTVNGIISTTDGDITYMGKVMANLPLEPPMSKLIYFGYIFNILSESIIMACGLSLKSIFSQPFNKRLEAYTQKLTWANHSCSDPIAYISPYQRWLERKPEFDRNRNLERNWASANFIELSAIRELYDLVDDVTNRLKRSFNIVVNSGQMKWVKPEEKAMACKVILAGSFYPNYFIRGITNAYMDEHHVLKILDEHDPNRTVYFTGFPNDQPKVLYKEAIENMFPTNLVGKPTAHFSTSNKVFIEFPMTNVNDLKNKNNLNGSQLVPGSISFGVYIALKMNQLKFAFKIPLLKPEDAQKKLELYTKNIASQKEKLPQEILPIQKSIIEEIQTNVKHITLSVSHFESISCFWAHLYGEAYTNKLSNIWNTLSNKINYTKTHVRDLAINEFYIVMYKNDNYRAKLMNFIPGPREKYRFFLIDFGETVDVLVENIFSIINEDIKTKIYSIPALAFQCTIAKIRPSTNGKLESNWSDEANEIFKIVENSNGVFYGKIYSIVNGIVSFEDLKYINEGEYISIPEELIKHNLAKRSEESFASKMDHEKRLRIIGNAKNELYQMSNISCYLKSPTEAESYTMHHFKGPNSPLEMTVNGISHNNITKIVKIESQSVNSVLLDTNPNDYHERLFVAGNVCMNENERLTLWDTTMMPNIPGIPAIICLLFSPCVEIRYNPSFTKMIGAICGLGYDPITSRPLFGENDIEITFDTVMDSSILSKINVIRMLLNKCVNPEDEEGPGDIFELQHNLQIKLMQVFSLPTKFKAPEPFLRRYLWGSIPKSRLQSPYQENSPVNHPMAGADVYKLLWGVILSPTMSHGECKELMYKLCKIQRLKEKFSQNHYCSNSSLEELCCPLCHLTFSNNTSMQMHFNNYQHINRYENAREELYTFYTGQFTDIQYL</sequence>
<evidence type="ECO:0000256" key="6">
    <source>
        <dbReference type="ARBA" id="ARBA00022490"/>
    </source>
</evidence>
<organism evidence="18 19">
    <name type="scientific">Sipha flava</name>
    <name type="common">yellow sugarcane aphid</name>
    <dbReference type="NCBI Taxonomy" id="143950"/>
    <lineage>
        <taxon>Eukaryota</taxon>
        <taxon>Metazoa</taxon>
        <taxon>Ecdysozoa</taxon>
        <taxon>Arthropoda</taxon>
        <taxon>Hexapoda</taxon>
        <taxon>Insecta</taxon>
        <taxon>Pterygota</taxon>
        <taxon>Neoptera</taxon>
        <taxon>Paraneoptera</taxon>
        <taxon>Hemiptera</taxon>
        <taxon>Sternorrhyncha</taxon>
        <taxon>Aphidomorpha</taxon>
        <taxon>Aphidoidea</taxon>
        <taxon>Aphididae</taxon>
        <taxon>Sipha</taxon>
    </lineage>
</organism>
<gene>
    <name evidence="19" type="primary">LOC112687607</name>
</gene>
<evidence type="ECO:0000256" key="11">
    <source>
        <dbReference type="ARBA" id="ARBA00022840"/>
    </source>
</evidence>
<dbReference type="Gene3D" id="3.40.50.300">
    <property type="entry name" value="P-loop containing nucleotide triphosphate hydrolases"/>
    <property type="match status" value="2"/>
</dbReference>
<dbReference type="Pfam" id="PF00270">
    <property type="entry name" value="DEAD"/>
    <property type="match status" value="1"/>
</dbReference>
<keyword evidence="13" id="KW-0943">RNA-mediated gene silencing</keyword>
<keyword evidence="12" id="KW-0744">Spermatogenesis</keyword>
<dbReference type="CTD" id="41919"/>
<proteinExistence type="inferred from homology"/>
<evidence type="ECO:0000256" key="3">
    <source>
        <dbReference type="ARBA" id="ARBA00012552"/>
    </source>
</evidence>
<evidence type="ECO:0000256" key="9">
    <source>
        <dbReference type="ARBA" id="ARBA00022801"/>
    </source>
</evidence>
<dbReference type="Proteomes" id="UP000694846">
    <property type="component" value="Unplaced"/>
</dbReference>
<dbReference type="GeneID" id="112687607"/>
<dbReference type="CDD" id="cd18791">
    <property type="entry name" value="SF2_C_RHA"/>
    <property type="match status" value="1"/>
</dbReference>
<dbReference type="InterPro" id="IPR001650">
    <property type="entry name" value="Helicase_C-like"/>
</dbReference>
<dbReference type="Gene3D" id="2.30.30.140">
    <property type="match status" value="1"/>
</dbReference>
<dbReference type="GO" id="GO:0005524">
    <property type="term" value="F:ATP binding"/>
    <property type="evidence" value="ECO:0007669"/>
    <property type="project" value="UniProtKB-KW"/>
</dbReference>
<dbReference type="GO" id="GO:0030154">
    <property type="term" value="P:cell differentiation"/>
    <property type="evidence" value="ECO:0007669"/>
    <property type="project" value="UniProtKB-KW"/>
</dbReference>
<comment type="catalytic activity">
    <reaction evidence="15">
        <text>ATP + H2O = ADP + phosphate + H(+)</text>
        <dbReference type="Rhea" id="RHEA:13065"/>
        <dbReference type="ChEBI" id="CHEBI:15377"/>
        <dbReference type="ChEBI" id="CHEBI:15378"/>
        <dbReference type="ChEBI" id="CHEBI:30616"/>
        <dbReference type="ChEBI" id="CHEBI:43474"/>
        <dbReference type="ChEBI" id="CHEBI:456216"/>
        <dbReference type="EC" id="3.6.4.13"/>
    </reaction>
</comment>
<dbReference type="InterPro" id="IPR007502">
    <property type="entry name" value="Helicase-assoc_dom"/>
</dbReference>
<dbReference type="PANTHER" id="PTHR18934">
    <property type="entry name" value="ATP-DEPENDENT RNA HELICASE"/>
    <property type="match status" value="1"/>
</dbReference>
<dbReference type="Gene3D" id="1.20.120.1080">
    <property type="match status" value="1"/>
</dbReference>
<evidence type="ECO:0000256" key="12">
    <source>
        <dbReference type="ARBA" id="ARBA00022871"/>
    </source>
</evidence>
<evidence type="ECO:0000256" key="10">
    <source>
        <dbReference type="ARBA" id="ARBA00022806"/>
    </source>
</evidence>
<dbReference type="SUPFAM" id="SSF63748">
    <property type="entry name" value="Tudor/PWWP/MBT"/>
    <property type="match status" value="1"/>
</dbReference>
<protein>
    <recommendedName>
        <fullName evidence="4">Probable ATP-dependent RNA helicase spindle-E</fullName>
        <ecNumber evidence="3">3.6.4.13</ecNumber>
    </recommendedName>
</protein>
<evidence type="ECO:0000256" key="8">
    <source>
        <dbReference type="ARBA" id="ARBA00022782"/>
    </source>
</evidence>
<dbReference type="SMART" id="SM00487">
    <property type="entry name" value="DEXDc"/>
    <property type="match status" value="1"/>
</dbReference>
<dbReference type="GO" id="GO:0003724">
    <property type="term" value="F:RNA helicase activity"/>
    <property type="evidence" value="ECO:0007669"/>
    <property type="project" value="UniProtKB-EC"/>
</dbReference>
<dbReference type="SUPFAM" id="SSF57667">
    <property type="entry name" value="beta-beta-alpha zinc fingers"/>
    <property type="match status" value="1"/>
</dbReference>
<evidence type="ECO:0000256" key="14">
    <source>
        <dbReference type="ARBA" id="ARBA00023254"/>
    </source>
</evidence>
<dbReference type="GO" id="GO:0003723">
    <property type="term" value="F:RNA binding"/>
    <property type="evidence" value="ECO:0007669"/>
    <property type="project" value="TreeGrafter"/>
</dbReference>
<dbReference type="Pfam" id="PF00271">
    <property type="entry name" value="Helicase_C"/>
    <property type="match status" value="1"/>
</dbReference>
<dbReference type="Pfam" id="PF00567">
    <property type="entry name" value="TUDOR"/>
    <property type="match status" value="1"/>
</dbReference>
<dbReference type="GO" id="GO:0051321">
    <property type="term" value="P:meiotic cell cycle"/>
    <property type="evidence" value="ECO:0007669"/>
    <property type="project" value="UniProtKB-KW"/>
</dbReference>
<feature type="domain" description="Helicase C-terminal" evidence="17">
    <location>
        <begin position="349"/>
        <end position="524"/>
    </location>
</feature>
<evidence type="ECO:0000259" key="16">
    <source>
        <dbReference type="PROSITE" id="PS51192"/>
    </source>
</evidence>
<dbReference type="PANTHER" id="PTHR18934:SF113">
    <property type="entry name" value="ATP-DEPENDENT RNA HELICASE TDRD9"/>
    <property type="match status" value="1"/>
</dbReference>
<comment type="subcellular location">
    <subcellularLocation>
        <location evidence="1">Cytoplasm</location>
    </subcellularLocation>
</comment>
<dbReference type="InterPro" id="IPR035437">
    <property type="entry name" value="SNase_OB-fold_sf"/>
</dbReference>
<evidence type="ECO:0000256" key="2">
    <source>
        <dbReference type="ARBA" id="ARBA00008792"/>
    </source>
</evidence>
<dbReference type="RefSeq" id="XP_025416190.1">
    <property type="nucleotide sequence ID" value="XM_025560405.1"/>
</dbReference>
<dbReference type="PROSITE" id="PS51192">
    <property type="entry name" value="HELICASE_ATP_BIND_1"/>
    <property type="match status" value="1"/>
</dbReference>
<keyword evidence="7" id="KW-0547">Nucleotide-binding</keyword>
<dbReference type="Pfam" id="PF21010">
    <property type="entry name" value="HA2_C"/>
    <property type="match status" value="1"/>
</dbReference>
<dbReference type="InterPro" id="IPR036236">
    <property type="entry name" value="Znf_C2H2_sf"/>
</dbReference>
<evidence type="ECO:0000313" key="18">
    <source>
        <dbReference type="Proteomes" id="UP000694846"/>
    </source>
</evidence>
<dbReference type="InterPro" id="IPR027417">
    <property type="entry name" value="P-loop_NTPase"/>
</dbReference>
<dbReference type="GO" id="GO:0007283">
    <property type="term" value="P:spermatogenesis"/>
    <property type="evidence" value="ECO:0007669"/>
    <property type="project" value="UniProtKB-KW"/>
</dbReference>
<comment type="similarity">
    <text evidence="2">Belongs to the DEAD box helicase family. DEAH subfamily.</text>
</comment>
<keyword evidence="9" id="KW-0378">Hydrolase</keyword>
<dbReference type="SMART" id="SM00847">
    <property type="entry name" value="HA2"/>
    <property type="match status" value="1"/>
</dbReference>
<keyword evidence="6" id="KW-0963">Cytoplasm</keyword>
<keyword evidence="5" id="KW-0217">Developmental protein</keyword>
<dbReference type="InterPro" id="IPR002999">
    <property type="entry name" value="Tudor"/>
</dbReference>
<name>A0A8B8G0M7_9HEMI</name>
<dbReference type="PROSITE" id="PS00028">
    <property type="entry name" value="ZINC_FINGER_C2H2_1"/>
    <property type="match status" value="1"/>
</dbReference>
<dbReference type="PROSITE" id="PS51194">
    <property type="entry name" value="HELICASE_CTER"/>
    <property type="match status" value="1"/>
</dbReference>
<keyword evidence="18" id="KW-1185">Reference proteome</keyword>
<evidence type="ECO:0000256" key="7">
    <source>
        <dbReference type="ARBA" id="ARBA00022741"/>
    </source>
</evidence>
<keyword evidence="10 19" id="KW-0347">Helicase</keyword>
<dbReference type="GO" id="GO:0031047">
    <property type="term" value="P:regulatory ncRNA-mediated gene silencing"/>
    <property type="evidence" value="ECO:0007669"/>
    <property type="project" value="UniProtKB-KW"/>
</dbReference>
<dbReference type="GO" id="GO:0016787">
    <property type="term" value="F:hydrolase activity"/>
    <property type="evidence" value="ECO:0007669"/>
    <property type="project" value="UniProtKB-KW"/>
</dbReference>
<reference evidence="19" key="1">
    <citation type="submission" date="2025-08" db="UniProtKB">
        <authorList>
            <consortium name="RefSeq"/>
        </authorList>
    </citation>
    <scope>IDENTIFICATION</scope>
    <source>
        <tissue evidence="19">Whole body</tissue>
    </source>
</reference>
<evidence type="ECO:0000259" key="17">
    <source>
        <dbReference type="PROSITE" id="PS51194"/>
    </source>
</evidence>
<evidence type="ECO:0000256" key="1">
    <source>
        <dbReference type="ARBA" id="ARBA00004496"/>
    </source>
</evidence>
<evidence type="ECO:0000256" key="13">
    <source>
        <dbReference type="ARBA" id="ARBA00023158"/>
    </source>
</evidence>
<evidence type="ECO:0000256" key="15">
    <source>
        <dbReference type="ARBA" id="ARBA00047984"/>
    </source>
</evidence>
<dbReference type="GO" id="GO:0005737">
    <property type="term" value="C:cytoplasm"/>
    <property type="evidence" value="ECO:0007669"/>
    <property type="project" value="UniProtKB-SubCell"/>
</dbReference>
<dbReference type="OrthoDB" id="66977at2759"/>
<evidence type="ECO:0000256" key="5">
    <source>
        <dbReference type="ARBA" id="ARBA00022473"/>
    </source>
</evidence>
<keyword evidence="8" id="KW-0221">Differentiation</keyword>
<feature type="domain" description="Helicase ATP-binding" evidence="16">
    <location>
        <begin position="129"/>
        <end position="296"/>
    </location>
</feature>
<accession>A0A8B8G0M7</accession>
<keyword evidence="14" id="KW-0469">Meiosis</keyword>
<evidence type="ECO:0000256" key="4">
    <source>
        <dbReference type="ARBA" id="ARBA00013352"/>
    </source>
</evidence>
<keyword evidence="11" id="KW-0067">ATP-binding</keyword>
<dbReference type="InterPro" id="IPR014001">
    <property type="entry name" value="Helicase_ATP-bd"/>
</dbReference>
<dbReference type="Gene3D" id="2.40.50.90">
    <property type="match status" value="1"/>
</dbReference>
<dbReference type="SMART" id="SM00490">
    <property type="entry name" value="HELICc"/>
    <property type="match status" value="1"/>
</dbReference>
<dbReference type="InterPro" id="IPR011545">
    <property type="entry name" value="DEAD/DEAH_box_helicase_dom"/>
</dbReference>
<evidence type="ECO:0000313" key="19">
    <source>
        <dbReference type="RefSeq" id="XP_025416190.1"/>
    </source>
</evidence>
<dbReference type="EC" id="3.6.4.13" evidence="3"/>